<dbReference type="EMBL" id="CM051394">
    <property type="protein sequence ID" value="KAJ4730125.1"/>
    <property type="molecule type" value="Genomic_DNA"/>
</dbReference>
<keyword evidence="2" id="KW-1185">Reference proteome</keyword>
<organism evidence="1 2">
    <name type="scientific">Melia azedarach</name>
    <name type="common">Chinaberry tree</name>
    <dbReference type="NCBI Taxonomy" id="155640"/>
    <lineage>
        <taxon>Eukaryota</taxon>
        <taxon>Viridiplantae</taxon>
        <taxon>Streptophyta</taxon>
        <taxon>Embryophyta</taxon>
        <taxon>Tracheophyta</taxon>
        <taxon>Spermatophyta</taxon>
        <taxon>Magnoliopsida</taxon>
        <taxon>eudicotyledons</taxon>
        <taxon>Gunneridae</taxon>
        <taxon>Pentapetalae</taxon>
        <taxon>rosids</taxon>
        <taxon>malvids</taxon>
        <taxon>Sapindales</taxon>
        <taxon>Meliaceae</taxon>
        <taxon>Melia</taxon>
    </lineage>
</organism>
<comment type="caution">
    <text evidence="1">The sequence shown here is derived from an EMBL/GenBank/DDBJ whole genome shotgun (WGS) entry which is preliminary data.</text>
</comment>
<gene>
    <name evidence="1" type="ORF">OWV82_002798</name>
</gene>
<evidence type="ECO:0000313" key="2">
    <source>
        <dbReference type="Proteomes" id="UP001164539"/>
    </source>
</evidence>
<evidence type="ECO:0000313" key="1">
    <source>
        <dbReference type="EMBL" id="KAJ4730125.1"/>
    </source>
</evidence>
<accession>A0ACC1Z500</accession>
<proteinExistence type="predicted"/>
<name>A0ACC1Z500_MELAZ</name>
<reference evidence="1 2" key="1">
    <citation type="journal article" date="2023" name="Science">
        <title>Complex scaffold remodeling in plant triterpene biosynthesis.</title>
        <authorList>
            <person name="De La Pena R."/>
            <person name="Hodgson H."/>
            <person name="Liu J.C."/>
            <person name="Stephenson M.J."/>
            <person name="Martin A.C."/>
            <person name="Owen C."/>
            <person name="Harkess A."/>
            <person name="Leebens-Mack J."/>
            <person name="Jimenez L.E."/>
            <person name="Osbourn A."/>
            <person name="Sattely E.S."/>
        </authorList>
    </citation>
    <scope>NUCLEOTIDE SEQUENCE [LARGE SCALE GENOMIC DNA]</scope>
    <source>
        <strain evidence="2">cv. JPN11</strain>
        <tissue evidence="1">Leaf</tissue>
    </source>
</reference>
<protein>
    <submittedName>
        <fullName evidence="1">Centromere/kinetochore protein (ZW10)</fullName>
    </submittedName>
</protein>
<dbReference type="Proteomes" id="UP001164539">
    <property type="component" value="Chromosome 1"/>
</dbReference>
<sequence>MDALLDTINVRDLLSTHDLTDANAPLSAPDLRLLITRLESHSLQIKSKVQSYITSHHHDFASLFSLCNAAVSQTGEISTNLSDIVELVSDHPIDKEVKEIIEEVNEKTKEAKVKNEILELVRVIAGISERLKGVKEGLADGRLRFAAEELRELKKALRIGDEDAREPLVYGLLRKEWHDCFEEIQELLVRFMEKAVQFEQESNHVRVKYGLSVDGIDGIELRTVLEAMEVVGILDYGLARAADLMIKYVITPAVSYGSPITFVEELIPGSEKIAEAILRMVPSVDCKIENVDGKAIYSGIIQVTKFISKCICLQNGSWVRCFGRLTWPRISELIISNFLSKVVPDDASKLADFQKIINHTSEFEAALKETMFISASDSKDERLSKFAENVEVHFASRKKTDILAKARNLLLQCDFAVPQEYTRTGHILKNDWTAVNSSEHVADLLFISKQCVVSEAASQLMKLVHQTLQDVCLSSTRVALEFYRAARDVILLYEAVVPVKLERQLEGINQVAVLMHNDCLYLSQEILGLAFEYHSDFPSSIKEHVVFVDMAPRFHLMAEEILHRQIQLVIINLREAIDGADGFQNTHQMQQFESAKFSIDQVVFILEKVHIIWEPLLLPSTYKRSMCMVLESVFSRITRDILLLDDMAAEETLQLQRLIHLMLESLSSLLDSLVAVNRKGKTEGDCTRSINSVIPSLCKIRKLAELLDMPLRSITTAWESGELLSCGFTLSEVEDFIKAIFADSNLRKECLWRIENVPL</sequence>